<name>A0A8S5SKW2_9CAUD</name>
<protein>
    <submittedName>
        <fullName evidence="4">Portal protein</fullName>
    </submittedName>
</protein>
<reference evidence="4" key="1">
    <citation type="journal article" date="2021" name="Proc. Natl. Acad. Sci. U.S.A.">
        <title>A Catalog of Tens of Thousands of Viruses from Human Metagenomes Reveals Hidden Associations with Chronic Diseases.</title>
        <authorList>
            <person name="Tisza M.J."/>
            <person name="Buck C.B."/>
        </authorList>
    </citation>
    <scope>NUCLEOTIDE SEQUENCE</scope>
    <source>
        <strain evidence="4">Ctk5O4</strain>
    </source>
</reference>
<accession>A0A8S5SKW2</accession>
<dbReference type="InterPro" id="IPR006427">
    <property type="entry name" value="Portal_HK97"/>
</dbReference>
<proteinExistence type="predicted"/>
<keyword evidence="2" id="KW-1160">Virus entry into host cell</keyword>
<sequence>MAILKDKFQALSSKRKTVSLNDANFMSIFNNGTGAQYVSADVALQNSDIYSVVTQLSGDLATVKYKASKPRAQNILDYPSSTANPHGFWQSMFMQALLNGESFAYRWRNANGVDVRWEYLRPSQVSVFLLEDGSGLTYSINFDEPELGVLNNVPQNDMIHLRLYSKNGGKTGMSPLSALSNEINIKNLSNNLTKNALSQSVTSPGVLKLNNDKGLVNWKIKAAHSREFMDQMKASNNGPIVIDGLEDWTPLEINSNVASLLASVNWTSTQVAKVYQVPDSYLNGTGDQQSSLDQIKGNYANALNRYAQAIVSELDNKLSASLTADIRPAIDPLGDDFATILAGLTKNGAIANNQATWVLQQLGYFPDNMPEAEVQPTQQVLIQSNSDKGGDDDDNSTD</sequence>
<keyword evidence="1" id="KW-1188">Viral release from host cell</keyword>
<keyword evidence="1" id="KW-0118">Viral capsid assembly</keyword>
<keyword evidence="2" id="KW-1162">Viral penetration into host cytoplasm</keyword>
<dbReference type="Pfam" id="PF04860">
    <property type="entry name" value="Phage_portal"/>
    <property type="match status" value="1"/>
</dbReference>
<dbReference type="EMBL" id="BK032612">
    <property type="protein sequence ID" value="DAF51202.1"/>
    <property type="molecule type" value="Genomic_DNA"/>
</dbReference>
<evidence type="ECO:0000256" key="1">
    <source>
        <dbReference type="ARBA" id="ARBA00022950"/>
    </source>
</evidence>
<evidence type="ECO:0000313" key="4">
    <source>
        <dbReference type="EMBL" id="DAF51202.1"/>
    </source>
</evidence>
<dbReference type="NCBIfam" id="TIGR01537">
    <property type="entry name" value="portal_HK97"/>
    <property type="match status" value="1"/>
</dbReference>
<organism evidence="4">
    <name type="scientific">Siphoviridae sp. ctk5O4</name>
    <dbReference type="NCBI Taxonomy" id="2827921"/>
    <lineage>
        <taxon>Viruses</taxon>
        <taxon>Duplodnaviria</taxon>
        <taxon>Heunggongvirae</taxon>
        <taxon>Uroviricota</taxon>
        <taxon>Caudoviricetes</taxon>
    </lineage>
</organism>
<keyword evidence="3" id="KW-0231">Viral genome packaging</keyword>
<keyword evidence="2" id="KW-1171">Viral genome ejection through host cell envelope</keyword>
<dbReference type="InterPro" id="IPR006944">
    <property type="entry name" value="Phage/GTA_portal"/>
</dbReference>
<evidence type="ECO:0000256" key="2">
    <source>
        <dbReference type="ARBA" id="ARBA00023009"/>
    </source>
</evidence>
<evidence type="ECO:0000256" key="3">
    <source>
        <dbReference type="ARBA" id="ARBA00023219"/>
    </source>
</evidence>